<dbReference type="PANTHER" id="PTHR36866:SF1">
    <property type="entry name" value="GENE 1043-RELATED"/>
    <property type="match status" value="1"/>
</dbReference>
<dbReference type="Pfam" id="PF15030">
    <property type="entry name" value="DUF4527"/>
    <property type="match status" value="1"/>
</dbReference>
<sequence length="1622" mass="186265">MGTSSGREQGFCYCVKMPSNEGFDMLDFNVKIDTSWIFQELEDASIPDQQVNSAGEDNLNLRIKELENSEQKLKGILENYVESDSVLRNRMNELERSHKILLVTIDQLNMKLHQVENANMRVKGKLRDIREDLINLVENQEKSEKKQKEKLRWLQEQLKTKEDEIKSQSDYFEHYKQRQRQKTAVLRERECYLRDEVSRLEEQVLHLSAHIALLTSKIEEGMAQYLQQKLESVFSGTQCCKYSDLEVMKLKTCIENVKHDMISHLEAFQQNLKFFREKEEYYRREKADLLTALQYSQDTEDFLRRKLEESCHLVYSLKLSKIKLQEKMEELLDENKTLKDQGMVKLKKKKEKDSQLTRLENGGETVDPNGDLIQDDIPNLKWEAVMDSLKSRVTQTPVVLLRAKEFETPGSSCDELKQMQELPEELLPVLEHNSSAFAKVIGLAETEQVTLGTKRAGALEDSFTLFRCTPSYCVAGLFPPCSEKLTNGETSKETKGEENFSLLKEQGLSLPAKMFPVSVVEALMRKKLQLTLLEPENYHVSAVTTMKKMRSLYFCGANTSLCSDGFCFVAERGFSDKTSAQFCGKMPYILTEIFTVSLEKYHMEKLWENKQILPKSLSGNKSLDEVINDGKYHQKVFRWKAEGEEIQKAQLQQVTRVPEESSKVLNRTELIKPGKAGMEDKDSPSSPQDVQNLSVYFKDFKKHFEGNTELINKQGNLSEVCISDTNRVYNREDIIKLENREQSQKPTHQTNTSSNIGLKEKKDQTLKLCEPNENNSSCQKIAAENMQYALSHNFLWSQEEKYPLNILCPVQERAVCLSKLFLPGSNFYECLCHLSPLEAGNDPNVKICALEKMVALCSQRIFLLMQEKKNYSTKVCVLQQENERYAQMVHALEEEMDAYFQCILAVEEANIVSFQNLLNQKEVTGECYNNSSEENTMIPGTFFVETFFKNFLCLEEKSKNSEKKSLTIASNALSRSVLSLDGRKMRYFQLLSDLKEERSKCFKEIAQLLQDKENYVAKYNELLQERDGNLRRIYLLEGEKETLLGCLAEVKREQDKYRTLVSELQECKTSSFQTISDLQEEKCVMKREIDRVRKETSEQLGEFQKANANFLLENSKLKELVSSLGFPYEELRKHKSLGMKEKIVKVKEGSQRHGLKPMKVETACGITQTEGVLIIDPSNCFAGKEGSTFESYSVMKKQVEKAKEELKLQQKELEKSKKEAQKWYIELGFAETRYEEIKTHLSQVLSELDHLKKEAGDKTLVKQHCKLMPVYTVKDGQEIEENKIANKRLRQQVLTLKAQLRDQTALQNQFHDLQNEVELLQAQLCEKEKQLQKRRSEEKLTLAPLKAKLACLTQKCQERNSFIARMLSELHRRGIITSEFDEEVKNFVNDVTLAEYTVAFTSMCDQEMLPSSTDISQANGQPQDRETCVEVKGMTESTPANSQQEVDSTCRSRITPNMYDASPITLTSPERVIAWHQKLRQNHHKNCQIPSVVSSNSNPKADCNLPMIHEEAPWPVLSRTKDALVPLDHGAFWATKGRDQLSKCDDVFWGQIGNQHAGAIPQAMKQKNAIMNKAWLSREKTDGSTSATTAKSYLSDVLSASNKGRNPVGRNQLHGKELNPQK</sequence>
<comment type="caution">
    <text evidence="3">The sequence shown here is derived from an EMBL/GenBank/DDBJ whole genome shotgun (WGS) entry which is preliminary data.</text>
</comment>
<feature type="coiled-coil region" evidence="1">
    <location>
        <begin position="1192"/>
        <end position="1254"/>
    </location>
</feature>
<feature type="compositionally biased region" description="Polar residues" evidence="2">
    <location>
        <begin position="744"/>
        <end position="756"/>
    </location>
</feature>
<reference evidence="3 4" key="1">
    <citation type="journal article" date="2013" name="Science">
        <title>Genomic diversity and evolution of the head crest in the rock pigeon.</title>
        <authorList>
            <person name="Shapiro M.D."/>
            <person name="Kronenberg Z."/>
            <person name="Li C."/>
            <person name="Domyan E.T."/>
            <person name="Pan H."/>
            <person name="Campbell M."/>
            <person name="Tan H."/>
            <person name="Huff C.D."/>
            <person name="Hu H."/>
            <person name="Vickrey A.I."/>
            <person name="Nielsen S.C."/>
            <person name="Stringham S.A."/>
            <person name="Hu H."/>
            <person name="Willerslev E."/>
            <person name="Gilbert M.T."/>
            <person name="Yandell M."/>
            <person name="Zhang G."/>
            <person name="Wang J."/>
        </authorList>
    </citation>
    <scope>NUCLEOTIDE SEQUENCE [LARGE SCALE GENOMIC DNA]</scope>
    <source>
        <tissue evidence="3">Blood</tissue>
    </source>
</reference>
<proteinExistence type="predicted"/>
<dbReference type="PANTHER" id="PTHR36866">
    <property type="entry name" value="CHROMOSOME 4 OPEN READING FRAME 50"/>
    <property type="match status" value="1"/>
</dbReference>
<dbReference type="STRING" id="8932.A0A2I0MM56"/>
<protein>
    <submittedName>
        <fullName evidence="3">Uncharacterized protein</fullName>
    </submittedName>
</protein>
<dbReference type="InterPro" id="IPR032771">
    <property type="entry name" value="DUF4527"/>
</dbReference>
<evidence type="ECO:0000313" key="3">
    <source>
        <dbReference type="EMBL" id="PKK30761.1"/>
    </source>
</evidence>
<keyword evidence="1" id="KW-0175">Coiled coil</keyword>
<feature type="coiled-coil region" evidence="1">
    <location>
        <begin position="991"/>
        <end position="1025"/>
    </location>
</feature>
<dbReference type="Proteomes" id="UP000053872">
    <property type="component" value="Unassembled WGS sequence"/>
</dbReference>
<keyword evidence="4" id="KW-1185">Reference proteome</keyword>
<feature type="coiled-coil region" evidence="1">
    <location>
        <begin position="1279"/>
        <end position="1323"/>
    </location>
</feature>
<evidence type="ECO:0000313" key="4">
    <source>
        <dbReference type="Proteomes" id="UP000053872"/>
    </source>
</evidence>
<evidence type="ECO:0000256" key="2">
    <source>
        <dbReference type="SAM" id="MobiDB-lite"/>
    </source>
</evidence>
<feature type="region of interest" description="Disordered" evidence="2">
    <location>
        <begin position="1598"/>
        <end position="1622"/>
    </location>
</feature>
<accession>A0A2I0MM56</accession>
<evidence type="ECO:0000256" key="1">
    <source>
        <dbReference type="SAM" id="Coils"/>
    </source>
</evidence>
<name>A0A2I0MM56_COLLI</name>
<feature type="coiled-coil region" evidence="1">
    <location>
        <begin position="56"/>
        <end position="164"/>
    </location>
</feature>
<dbReference type="InParanoid" id="A0A2I0MM56"/>
<organism evidence="3 4">
    <name type="scientific">Columba livia</name>
    <name type="common">Rock dove</name>
    <dbReference type="NCBI Taxonomy" id="8932"/>
    <lineage>
        <taxon>Eukaryota</taxon>
        <taxon>Metazoa</taxon>
        <taxon>Chordata</taxon>
        <taxon>Craniata</taxon>
        <taxon>Vertebrata</taxon>
        <taxon>Euteleostomi</taxon>
        <taxon>Archelosauria</taxon>
        <taxon>Archosauria</taxon>
        <taxon>Dinosauria</taxon>
        <taxon>Saurischia</taxon>
        <taxon>Theropoda</taxon>
        <taxon>Coelurosauria</taxon>
        <taxon>Aves</taxon>
        <taxon>Neognathae</taxon>
        <taxon>Neoaves</taxon>
        <taxon>Columbimorphae</taxon>
        <taxon>Columbiformes</taxon>
        <taxon>Columbidae</taxon>
        <taxon>Columba</taxon>
    </lineage>
</organism>
<gene>
    <name evidence="3" type="ORF">A306_00000039</name>
</gene>
<feature type="region of interest" description="Disordered" evidence="2">
    <location>
        <begin position="737"/>
        <end position="757"/>
    </location>
</feature>
<dbReference type="EMBL" id="AKCR02000006">
    <property type="protein sequence ID" value="PKK30761.1"/>
    <property type="molecule type" value="Genomic_DNA"/>
</dbReference>